<feature type="transmembrane region" description="Helical" evidence="3">
    <location>
        <begin position="35"/>
        <end position="56"/>
    </location>
</feature>
<reference evidence="5 6" key="1">
    <citation type="submission" date="2020-08" db="EMBL/GenBank/DDBJ databases">
        <title>Genome public.</title>
        <authorList>
            <person name="Liu C."/>
            <person name="Sun Q."/>
        </authorList>
    </citation>
    <scope>NUCLEOTIDE SEQUENCE [LARGE SCALE GENOMIC DNA]</scope>
    <source>
        <strain evidence="5 6">NSJ-27</strain>
    </source>
</reference>
<keyword evidence="6" id="KW-1185">Reference proteome</keyword>
<keyword evidence="3" id="KW-0812">Transmembrane</keyword>
<name>A0ABR7IRH6_9CLOT</name>
<dbReference type="Proteomes" id="UP000649151">
    <property type="component" value="Unassembled WGS sequence"/>
</dbReference>
<keyword evidence="3" id="KW-0472">Membrane</keyword>
<dbReference type="InterPro" id="IPR004474">
    <property type="entry name" value="LytR_CpsA_psr"/>
</dbReference>
<feature type="compositionally biased region" description="Low complexity" evidence="2">
    <location>
        <begin position="367"/>
        <end position="377"/>
    </location>
</feature>
<comment type="caution">
    <text evidence="5">The sequence shown here is derived from an EMBL/GenBank/DDBJ whole genome shotgun (WGS) entry which is preliminary data.</text>
</comment>
<keyword evidence="3" id="KW-1133">Transmembrane helix</keyword>
<dbReference type="PANTHER" id="PTHR33392">
    <property type="entry name" value="POLYISOPRENYL-TEICHOIC ACID--PEPTIDOGLYCAN TEICHOIC ACID TRANSFERASE TAGU"/>
    <property type="match status" value="1"/>
</dbReference>
<feature type="domain" description="Cell envelope-related transcriptional attenuator" evidence="4">
    <location>
        <begin position="103"/>
        <end position="252"/>
    </location>
</feature>
<sequence>MAKDIYSNSRRVRKQAASPTKGKKQYKKKRRKSPLIAICIVLIVISALSIAGMAFWNSSLFANNTDTNGAGLDDSIKNVEEDVINFLVVGIDQDDGRETNQLTDTILVVSFHVKDKNVTVLQIPRDTYIGEEYTSTGKINALYASSHVEEYKGIEGLAQFIYDKLNIPIDHYATITMKGFRQVIDQIGGVEVDVPNPINLDGVELDPGKQVLNGDQAEKFVRQRHGEGYSNGDIDRLEMQRLFMASLVNKLLSTSKTQLVTMLPGLAKEMTTDMTVGDMASIGSEVLKLNSSNITFTMVPGESATVKTSSYGNQSVYSIHAQLLVDLINQNFRYGLAPITVDDLGLEEIANTVSYLDNVGGSANELTGGTDDTSSGTTEGGSDE</sequence>
<dbReference type="RefSeq" id="WP_069987210.1">
    <property type="nucleotide sequence ID" value="NZ_JACOQK010000001.1"/>
</dbReference>
<evidence type="ECO:0000256" key="1">
    <source>
        <dbReference type="ARBA" id="ARBA00006068"/>
    </source>
</evidence>
<evidence type="ECO:0000313" key="5">
    <source>
        <dbReference type="EMBL" id="MBC5787736.1"/>
    </source>
</evidence>
<evidence type="ECO:0000256" key="3">
    <source>
        <dbReference type="SAM" id="Phobius"/>
    </source>
</evidence>
<gene>
    <name evidence="5" type="ORF">H8Z77_06865</name>
</gene>
<evidence type="ECO:0000256" key="2">
    <source>
        <dbReference type="SAM" id="MobiDB-lite"/>
    </source>
</evidence>
<dbReference type="Pfam" id="PF03816">
    <property type="entry name" value="LytR_cpsA_psr"/>
    <property type="match status" value="1"/>
</dbReference>
<evidence type="ECO:0000259" key="4">
    <source>
        <dbReference type="Pfam" id="PF03816"/>
    </source>
</evidence>
<dbReference type="NCBIfam" id="TIGR00350">
    <property type="entry name" value="lytR_cpsA_psr"/>
    <property type="match status" value="1"/>
</dbReference>
<feature type="region of interest" description="Disordered" evidence="2">
    <location>
        <begin position="1"/>
        <end position="28"/>
    </location>
</feature>
<organism evidence="5 6">
    <name type="scientific">Clostridium facile</name>
    <dbReference type="NCBI Taxonomy" id="2763035"/>
    <lineage>
        <taxon>Bacteria</taxon>
        <taxon>Bacillati</taxon>
        <taxon>Bacillota</taxon>
        <taxon>Clostridia</taxon>
        <taxon>Eubacteriales</taxon>
        <taxon>Clostridiaceae</taxon>
        <taxon>Clostridium</taxon>
    </lineage>
</organism>
<feature type="region of interest" description="Disordered" evidence="2">
    <location>
        <begin position="362"/>
        <end position="384"/>
    </location>
</feature>
<comment type="similarity">
    <text evidence="1">Belongs to the LytR/CpsA/Psr (LCP) family.</text>
</comment>
<dbReference type="Gene3D" id="3.40.630.190">
    <property type="entry name" value="LCP protein"/>
    <property type="match status" value="1"/>
</dbReference>
<dbReference type="PANTHER" id="PTHR33392:SF6">
    <property type="entry name" value="POLYISOPRENYL-TEICHOIC ACID--PEPTIDOGLYCAN TEICHOIC ACID TRANSFERASE TAGU"/>
    <property type="match status" value="1"/>
</dbReference>
<proteinExistence type="inferred from homology"/>
<evidence type="ECO:0000313" key="6">
    <source>
        <dbReference type="Proteomes" id="UP000649151"/>
    </source>
</evidence>
<protein>
    <submittedName>
        <fullName evidence="5">LCP family protein</fullName>
    </submittedName>
</protein>
<dbReference type="EMBL" id="JACOQK010000001">
    <property type="protein sequence ID" value="MBC5787736.1"/>
    <property type="molecule type" value="Genomic_DNA"/>
</dbReference>
<accession>A0ABR7IRH6</accession>
<dbReference type="InterPro" id="IPR050922">
    <property type="entry name" value="LytR/CpsA/Psr_CW_biosynth"/>
</dbReference>